<sequence length="141" mass="15558">DNNRSAHGMSVAGPHSRTYAAYHKRNPSQGYGVCTLHWIELLLGQEVRHVVCHLWQCRSYTMYNKYSCLEMTPCSSNPVLEGDALMADTINTVIGDIAVNKNLVDSLPGDLSFPESALDVTITGLNEQNKDFSKEEPSTGL</sequence>
<name>A0A1A6GS13_NEOLE</name>
<keyword evidence="2" id="KW-1185">Reference proteome</keyword>
<evidence type="ECO:0000313" key="2">
    <source>
        <dbReference type="Proteomes" id="UP000092124"/>
    </source>
</evidence>
<accession>A0A1A6GS13</accession>
<reference evidence="1 2" key="1">
    <citation type="submission" date="2016-06" db="EMBL/GenBank/DDBJ databases">
        <title>The Draft Genome Sequence and Annotation of the Desert Woodrat Neotoma lepida.</title>
        <authorList>
            <person name="Campbell M."/>
            <person name="Oakeson K.F."/>
            <person name="Yandell M."/>
            <person name="Halpert J.R."/>
            <person name="Dearing D."/>
        </authorList>
    </citation>
    <scope>NUCLEOTIDE SEQUENCE [LARGE SCALE GENOMIC DNA]</scope>
    <source>
        <strain evidence="1">417</strain>
        <tissue evidence="1">Liver</tissue>
    </source>
</reference>
<comment type="caution">
    <text evidence="1">The sequence shown here is derived from an EMBL/GenBank/DDBJ whole genome shotgun (WGS) entry which is preliminary data.</text>
</comment>
<evidence type="ECO:0000313" key="1">
    <source>
        <dbReference type="EMBL" id="OBS69108.1"/>
    </source>
</evidence>
<organism evidence="1 2">
    <name type="scientific">Neotoma lepida</name>
    <name type="common">Desert woodrat</name>
    <dbReference type="NCBI Taxonomy" id="56216"/>
    <lineage>
        <taxon>Eukaryota</taxon>
        <taxon>Metazoa</taxon>
        <taxon>Chordata</taxon>
        <taxon>Craniata</taxon>
        <taxon>Vertebrata</taxon>
        <taxon>Euteleostomi</taxon>
        <taxon>Mammalia</taxon>
        <taxon>Eutheria</taxon>
        <taxon>Euarchontoglires</taxon>
        <taxon>Glires</taxon>
        <taxon>Rodentia</taxon>
        <taxon>Myomorpha</taxon>
        <taxon>Muroidea</taxon>
        <taxon>Cricetidae</taxon>
        <taxon>Neotominae</taxon>
        <taxon>Neotoma</taxon>
    </lineage>
</organism>
<proteinExistence type="predicted"/>
<dbReference type="EMBL" id="LZPO01075231">
    <property type="protein sequence ID" value="OBS69108.1"/>
    <property type="molecule type" value="Genomic_DNA"/>
</dbReference>
<dbReference type="AlphaFoldDB" id="A0A1A6GS13"/>
<dbReference type="Proteomes" id="UP000092124">
    <property type="component" value="Unassembled WGS sequence"/>
</dbReference>
<gene>
    <name evidence="1" type="ORF">A6R68_02351</name>
</gene>
<protein>
    <submittedName>
        <fullName evidence="1">Uncharacterized protein</fullName>
    </submittedName>
</protein>
<feature type="non-terminal residue" evidence="1">
    <location>
        <position position="1"/>
    </location>
</feature>